<reference evidence="1" key="1">
    <citation type="submission" date="2019-03" db="EMBL/GenBank/DDBJ databases">
        <authorList>
            <person name="Mank J."/>
            <person name="Almeida P."/>
        </authorList>
    </citation>
    <scope>NUCLEOTIDE SEQUENCE</scope>
    <source>
        <strain evidence="1">78183</strain>
    </source>
</reference>
<evidence type="ECO:0000313" key="1">
    <source>
        <dbReference type="EMBL" id="VFU47438.1"/>
    </source>
</evidence>
<proteinExistence type="predicted"/>
<dbReference type="AlphaFoldDB" id="A0A6N2M1G2"/>
<dbReference type="EMBL" id="CAADRP010001663">
    <property type="protein sequence ID" value="VFU47438.1"/>
    <property type="molecule type" value="Genomic_DNA"/>
</dbReference>
<sequence length="129" mass="15230">MELQDIKTTTGETEFLSNRFTFRRYITNTPKVFDYRFPDPTPETAEFRHNLFGLTDLRLQFWTFLSQCKHSFSMIRLERLCLHQFLKLDQSLAPPRATDPGWAHGTMVNGGTQKIMCNTVIRFFLEVEF</sequence>
<accession>A0A6N2M1G2</accession>
<protein>
    <submittedName>
        <fullName evidence="1">Uncharacterized protein</fullName>
    </submittedName>
</protein>
<gene>
    <name evidence="1" type="ORF">SVIM_LOCUS304019</name>
</gene>
<name>A0A6N2M1G2_SALVM</name>
<organism evidence="1">
    <name type="scientific">Salix viminalis</name>
    <name type="common">Common osier</name>
    <name type="synonym">Basket willow</name>
    <dbReference type="NCBI Taxonomy" id="40686"/>
    <lineage>
        <taxon>Eukaryota</taxon>
        <taxon>Viridiplantae</taxon>
        <taxon>Streptophyta</taxon>
        <taxon>Embryophyta</taxon>
        <taxon>Tracheophyta</taxon>
        <taxon>Spermatophyta</taxon>
        <taxon>Magnoliopsida</taxon>
        <taxon>eudicotyledons</taxon>
        <taxon>Gunneridae</taxon>
        <taxon>Pentapetalae</taxon>
        <taxon>rosids</taxon>
        <taxon>fabids</taxon>
        <taxon>Malpighiales</taxon>
        <taxon>Salicaceae</taxon>
        <taxon>Saliceae</taxon>
        <taxon>Salix</taxon>
    </lineage>
</organism>